<keyword evidence="6" id="KW-0732">Signal</keyword>
<dbReference type="SUPFAM" id="SSF49785">
    <property type="entry name" value="Galactose-binding domain-like"/>
    <property type="match status" value="1"/>
</dbReference>
<evidence type="ECO:0000259" key="8">
    <source>
        <dbReference type="Pfam" id="PF18962"/>
    </source>
</evidence>
<dbReference type="InterPro" id="IPR036852">
    <property type="entry name" value="Peptidase_S8/S53_dom_sf"/>
</dbReference>
<evidence type="ECO:0000256" key="1">
    <source>
        <dbReference type="ARBA" id="ARBA00011073"/>
    </source>
</evidence>
<dbReference type="OrthoDB" id="9792152at2"/>
<dbReference type="RefSeq" id="WP_107827675.1">
    <property type="nucleotide sequence ID" value="NZ_CP160205.1"/>
</dbReference>
<keyword evidence="3 5" id="KW-0378">Hydrolase</keyword>
<dbReference type="InterPro" id="IPR008979">
    <property type="entry name" value="Galactose-bd-like_sf"/>
</dbReference>
<dbReference type="InterPro" id="IPR026444">
    <property type="entry name" value="Secre_tail"/>
</dbReference>
<evidence type="ECO:0000313" key="11">
    <source>
        <dbReference type="Proteomes" id="UP000244168"/>
    </source>
</evidence>
<evidence type="ECO:0000259" key="7">
    <source>
        <dbReference type="Pfam" id="PF00082"/>
    </source>
</evidence>
<dbReference type="EMBL" id="QAOQ01000002">
    <property type="protein sequence ID" value="PTQ99761.1"/>
    <property type="molecule type" value="Genomic_DNA"/>
</dbReference>
<dbReference type="PANTHER" id="PTHR43806">
    <property type="entry name" value="PEPTIDASE S8"/>
    <property type="match status" value="1"/>
</dbReference>
<feature type="chain" id="PRO_5015413639" evidence="6">
    <location>
        <begin position="24"/>
        <end position="1250"/>
    </location>
</feature>
<dbReference type="AlphaFoldDB" id="A0A2T5JDB7"/>
<dbReference type="Pfam" id="PF18962">
    <property type="entry name" value="Por_Secre_tail"/>
    <property type="match status" value="1"/>
</dbReference>
<keyword evidence="2 5" id="KW-0645">Protease</keyword>
<gene>
    <name evidence="10" type="ORF">C8P68_102591</name>
</gene>
<dbReference type="Gene3D" id="2.60.120.380">
    <property type="match status" value="1"/>
</dbReference>
<sequence length="1250" mass="131608">MIKPLGLYLFLLVITCSATTAFAQQQLVSEARRQELQQLSAVLNDTYNASHQAAMQRASGHNWFTRLQKRNGSLIVLQGVNSLGFPQYLKTYNNVISAATTQTNAVQPGGSLGLNLSGSSTLLNNKLALWDGGWILATHQEFAGKTITPKDFGASIIEHATHVAGTLMAKGVYAPAKGMAPGATTLSEYDFNNDVAEMTAAASSLLLSNHSYGGLSGWNFNDDENRWEWYGLPGDTEDYTFGFYDTRAQAWDKIAYNAPYYLIVEAAGNARAETGPAVGQTYWGYRSRTDQTLVNKGPRPAGISSNDSYDVLNTTANAKNVLTVAAVNPLPFGPANSQDISVGYFSSFGPTDDGRVKPDISGMGVNVLSTDNATNTSYVTLSGTSMAAPNVTGSLYLLQEYYSQKNAGNFMKSATLKGLACHTAFDAGNAGPDYIFGWGLLDMKKAAQAITDNNGKSLIKEAQLNQGQTSTYNVVASGNGVLMATICWTDPQGTPSADGTLNDRTPKLVNDLDIRISDGTTTYLPWVLDPTQPAALATKGDNIRDNVEQVYVPNAVPGHTYTITVSHKGTLQSGSQPYSLIATGIGGAAYCASAPASNADSRINNITLSNLNNTPAAGCTSYADYTATTVLLEQGKTYPISLTLGTCGGNFNKIAKVFIDYNSDGTFDPTTELAVTTGTISATGIFTGNITVPGNVTPGNYSLMRVVLTETTDPAAVTPCGTYGKGETQDYRVQFTKTATDAGAIAITTSNPTGACAGLTNLTVRIKNYGSASISSVPVTVTITAPNNAVTTFTETYTGVIAAQAEVDFNMQGTFTAVAGSTYVVTATTNLANDPVTGNNSYTANIVTGTAPTPTALQAFLCAESGMYQLSGVADGGLLWYKNQNDALPITGGTPALTAQAPVNSTFYAGVNDFSGSIGPTTKSQYTDGGYNQFTPTVTVNTKVPVILESARLYVGNSGNVTFNVTNGSGQIVSTTTINAVATRTTPAAGAQANDPADQGQVYKLNLLLPAAGTYGITASYDNTATLFRSNSGVTGYPYSVGGVFSILSNNATSTTNAADTAYYKGFYYFFYDLHVKSAGCASTARVPVSLTKPTITQADTLLTSSGVASNQWYEDSTAIAGATNNTFVPSHSGTYRVATILNGGCTVFSDPFVYARKAKHPDDSDIGLAVFPVPTNGKLNVIFTAKNDDALTLSLVNNAGQTVYAKQQQIKAGGFSTVMDVSREITGTYVLRIKLGSKVYGRKIFIATK</sequence>
<evidence type="ECO:0000256" key="6">
    <source>
        <dbReference type="SAM" id="SignalP"/>
    </source>
</evidence>
<dbReference type="Gene3D" id="3.40.50.200">
    <property type="entry name" value="Peptidase S8/S53 domain"/>
    <property type="match status" value="1"/>
</dbReference>
<feature type="active site" description="Charge relay system" evidence="5">
    <location>
        <position position="385"/>
    </location>
</feature>
<proteinExistence type="inferred from homology"/>
<comment type="similarity">
    <text evidence="1 5">Belongs to the peptidase S8 family.</text>
</comment>
<keyword evidence="4 5" id="KW-0720">Serine protease</keyword>
<evidence type="ECO:0000256" key="5">
    <source>
        <dbReference type="PROSITE-ProRule" id="PRU01240"/>
    </source>
</evidence>
<feature type="signal peptide" evidence="6">
    <location>
        <begin position="1"/>
        <end position="23"/>
    </location>
</feature>
<dbReference type="PANTHER" id="PTHR43806:SF11">
    <property type="entry name" value="CEREVISIN-RELATED"/>
    <property type="match status" value="1"/>
</dbReference>
<evidence type="ECO:0000256" key="3">
    <source>
        <dbReference type="ARBA" id="ARBA00022801"/>
    </source>
</evidence>
<accession>A0A2T5JDB7</accession>
<feature type="active site" description="Charge relay system" evidence="5">
    <location>
        <position position="131"/>
    </location>
</feature>
<organism evidence="10 11">
    <name type="scientific">Mucilaginibacter yixingensis</name>
    <dbReference type="NCBI Taxonomy" id="1295612"/>
    <lineage>
        <taxon>Bacteria</taxon>
        <taxon>Pseudomonadati</taxon>
        <taxon>Bacteroidota</taxon>
        <taxon>Sphingobacteriia</taxon>
        <taxon>Sphingobacteriales</taxon>
        <taxon>Sphingobacteriaceae</taxon>
        <taxon>Mucilaginibacter</taxon>
    </lineage>
</organism>
<dbReference type="InterPro" id="IPR050131">
    <property type="entry name" value="Peptidase_S8_subtilisin-like"/>
</dbReference>
<dbReference type="GO" id="GO:0004252">
    <property type="term" value="F:serine-type endopeptidase activity"/>
    <property type="evidence" value="ECO:0007669"/>
    <property type="project" value="UniProtKB-UniRule"/>
</dbReference>
<feature type="domain" description="GEVED" evidence="9">
    <location>
        <begin position="656"/>
        <end position="734"/>
    </location>
</feature>
<dbReference type="Proteomes" id="UP000244168">
    <property type="component" value="Unassembled WGS sequence"/>
</dbReference>
<dbReference type="GO" id="GO:0006508">
    <property type="term" value="P:proteolysis"/>
    <property type="evidence" value="ECO:0007669"/>
    <property type="project" value="UniProtKB-KW"/>
</dbReference>
<comment type="caution">
    <text evidence="10">The sequence shown here is derived from an EMBL/GenBank/DDBJ whole genome shotgun (WGS) entry which is preliminary data.</text>
</comment>
<evidence type="ECO:0000259" key="9">
    <source>
        <dbReference type="Pfam" id="PF20009"/>
    </source>
</evidence>
<feature type="active site" description="Charge relay system" evidence="5">
    <location>
        <position position="159"/>
    </location>
</feature>
<dbReference type="Pfam" id="PF00082">
    <property type="entry name" value="Peptidase_S8"/>
    <property type="match status" value="1"/>
</dbReference>
<evidence type="ECO:0000256" key="4">
    <source>
        <dbReference type="ARBA" id="ARBA00022825"/>
    </source>
</evidence>
<keyword evidence="11" id="KW-1185">Reference proteome</keyword>
<protein>
    <submittedName>
        <fullName evidence="10">Putative secreted protein (Por secretion system target)</fullName>
    </submittedName>
</protein>
<evidence type="ECO:0000313" key="10">
    <source>
        <dbReference type="EMBL" id="PTQ99761.1"/>
    </source>
</evidence>
<dbReference type="NCBIfam" id="TIGR04183">
    <property type="entry name" value="Por_Secre_tail"/>
    <property type="match status" value="1"/>
</dbReference>
<dbReference type="Pfam" id="PF20009">
    <property type="entry name" value="GEVED"/>
    <property type="match status" value="1"/>
</dbReference>
<dbReference type="InterPro" id="IPR045474">
    <property type="entry name" value="GEVED"/>
</dbReference>
<reference evidence="10 11" key="1">
    <citation type="submission" date="2018-04" db="EMBL/GenBank/DDBJ databases">
        <title>Genomic Encyclopedia of Archaeal and Bacterial Type Strains, Phase II (KMG-II): from individual species to whole genera.</title>
        <authorList>
            <person name="Goeker M."/>
        </authorList>
    </citation>
    <scope>NUCLEOTIDE SEQUENCE [LARGE SCALE GENOMIC DNA]</scope>
    <source>
        <strain evidence="10 11">DSM 26809</strain>
    </source>
</reference>
<dbReference type="PROSITE" id="PS51892">
    <property type="entry name" value="SUBTILASE"/>
    <property type="match status" value="1"/>
</dbReference>
<feature type="domain" description="Secretion system C-terminal sorting" evidence="8">
    <location>
        <begin position="1171"/>
        <end position="1247"/>
    </location>
</feature>
<name>A0A2T5JDB7_9SPHI</name>
<dbReference type="PROSITE" id="PS00138">
    <property type="entry name" value="SUBTILASE_SER"/>
    <property type="match status" value="1"/>
</dbReference>
<dbReference type="InterPro" id="IPR023828">
    <property type="entry name" value="Peptidase_S8_Ser-AS"/>
</dbReference>
<feature type="domain" description="Peptidase S8/S53" evidence="7">
    <location>
        <begin position="149"/>
        <end position="439"/>
    </location>
</feature>
<evidence type="ECO:0000256" key="2">
    <source>
        <dbReference type="ARBA" id="ARBA00022670"/>
    </source>
</evidence>
<dbReference type="InterPro" id="IPR000209">
    <property type="entry name" value="Peptidase_S8/S53_dom"/>
</dbReference>
<dbReference type="SUPFAM" id="SSF52743">
    <property type="entry name" value="Subtilisin-like"/>
    <property type="match status" value="1"/>
</dbReference>